<evidence type="ECO:0000256" key="8">
    <source>
        <dbReference type="SAM" id="Coils"/>
    </source>
</evidence>
<dbReference type="Proteomes" id="UP000237350">
    <property type="component" value="Unassembled WGS sequence"/>
</dbReference>
<keyword evidence="5" id="KW-0812">Transmembrane</keyword>
<dbReference type="InterPro" id="IPR003423">
    <property type="entry name" value="OMP_efflux"/>
</dbReference>
<dbReference type="Pfam" id="PF02321">
    <property type="entry name" value="OEP"/>
    <property type="match status" value="2"/>
</dbReference>
<evidence type="ECO:0008006" key="11">
    <source>
        <dbReference type="Google" id="ProtNLM"/>
    </source>
</evidence>
<keyword evidence="6" id="KW-0472">Membrane</keyword>
<dbReference type="Gene3D" id="1.20.1600.10">
    <property type="entry name" value="Outer membrane efflux proteins (OEP)"/>
    <property type="match status" value="1"/>
</dbReference>
<dbReference type="InterPro" id="IPR051906">
    <property type="entry name" value="TolC-like"/>
</dbReference>
<dbReference type="GO" id="GO:0015288">
    <property type="term" value="F:porin activity"/>
    <property type="evidence" value="ECO:0007669"/>
    <property type="project" value="TreeGrafter"/>
</dbReference>
<keyword evidence="10" id="KW-1185">Reference proteome</keyword>
<feature type="coiled-coil region" evidence="8">
    <location>
        <begin position="176"/>
        <end position="203"/>
    </location>
</feature>
<evidence type="ECO:0000256" key="1">
    <source>
        <dbReference type="ARBA" id="ARBA00004442"/>
    </source>
</evidence>
<dbReference type="AlphaFoldDB" id="A0A2S4JPA2"/>
<dbReference type="PANTHER" id="PTHR30026">
    <property type="entry name" value="OUTER MEMBRANE PROTEIN TOLC"/>
    <property type="match status" value="1"/>
</dbReference>
<evidence type="ECO:0000256" key="4">
    <source>
        <dbReference type="ARBA" id="ARBA00022452"/>
    </source>
</evidence>
<proteinExistence type="inferred from homology"/>
<keyword evidence="4" id="KW-1134">Transmembrane beta strand</keyword>
<accession>A0A2S4JPA2</accession>
<evidence type="ECO:0000256" key="2">
    <source>
        <dbReference type="ARBA" id="ARBA00007613"/>
    </source>
</evidence>
<comment type="similarity">
    <text evidence="2">Belongs to the outer membrane factor (OMF) (TC 1.B.17) family.</text>
</comment>
<keyword evidence="8" id="KW-0175">Coiled coil</keyword>
<comment type="caution">
    <text evidence="9">The sequence shown here is derived from an EMBL/GenBank/DDBJ whole genome shotgun (WGS) entry which is preliminary data.</text>
</comment>
<organism evidence="9 10">
    <name type="scientific">Alkalispirochaeta sphaeroplastigenens</name>
    <dbReference type="NCBI Taxonomy" id="1187066"/>
    <lineage>
        <taxon>Bacteria</taxon>
        <taxon>Pseudomonadati</taxon>
        <taxon>Spirochaetota</taxon>
        <taxon>Spirochaetia</taxon>
        <taxon>Spirochaetales</taxon>
        <taxon>Spirochaetaceae</taxon>
        <taxon>Alkalispirochaeta</taxon>
    </lineage>
</organism>
<comment type="subcellular location">
    <subcellularLocation>
        <location evidence="1">Cell outer membrane</location>
    </subcellularLocation>
</comment>
<gene>
    <name evidence="9" type="ORF">AU468_08565</name>
</gene>
<keyword evidence="7" id="KW-0998">Cell outer membrane</keyword>
<dbReference type="PANTHER" id="PTHR30026:SF20">
    <property type="entry name" value="OUTER MEMBRANE PROTEIN TOLC"/>
    <property type="match status" value="1"/>
</dbReference>
<evidence type="ECO:0000256" key="6">
    <source>
        <dbReference type="ARBA" id="ARBA00023136"/>
    </source>
</evidence>
<dbReference type="EMBL" id="LPWH01000067">
    <property type="protein sequence ID" value="POR01358.1"/>
    <property type="molecule type" value="Genomic_DNA"/>
</dbReference>
<reference evidence="10" key="1">
    <citation type="submission" date="2015-12" db="EMBL/GenBank/DDBJ databases">
        <authorList>
            <person name="Lodha T.D."/>
            <person name="Chintalapati S."/>
            <person name="Chintalapati V.R."/>
            <person name="Sravanthi T."/>
        </authorList>
    </citation>
    <scope>NUCLEOTIDE SEQUENCE [LARGE SCALE GENOMIC DNA]</scope>
    <source>
        <strain evidence="10">JC133</strain>
    </source>
</reference>
<evidence type="ECO:0000256" key="7">
    <source>
        <dbReference type="ARBA" id="ARBA00023237"/>
    </source>
</evidence>
<dbReference type="GO" id="GO:0009279">
    <property type="term" value="C:cell outer membrane"/>
    <property type="evidence" value="ECO:0007669"/>
    <property type="project" value="UniProtKB-SubCell"/>
</dbReference>
<name>A0A2S4JPA2_9SPIO</name>
<evidence type="ECO:0000313" key="9">
    <source>
        <dbReference type="EMBL" id="POR01358.1"/>
    </source>
</evidence>
<keyword evidence="3" id="KW-0813">Transport</keyword>
<dbReference type="OrthoDB" id="9953170at2"/>
<dbReference type="GO" id="GO:1990281">
    <property type="term" value="C:efflux pump complex"/>
    <property type="evidence" value="ECO:0007669"/>
    <property type="project" value="TreeGrafter"/>
</dbReference>
<protein>
    <recommendedName>
        <fullName evidence="11">Transporter</fullName>
    </recommendedName>
</protein>
<evidence type="ECO:0000256" key="3">
    <source>
        <dbReference type="ARBA" id="ARBA00022448"/>
    </source>
</evidence>
<sequence length="471" mass="53127">MEHSLDPRQSSPVSRPEPDLVGLCRPRSGKVLLSLLPLLFLCSGVLFSEEAPSREGRVLSLEEAIDLARGNDAALQKADLGAADAARSHRQSWGLFLPSATLQGGTSYTRDLFFDSGTGRDPHWSPTSSLGVSLQLAPDLAPQIALREVSLERALLDRDVTYIDLVARVRRRYYGLIHLQERLQVLAEDIQLAEHQARQTRTRYENGLVSQRELLQADLAAERARLNYRQGRSDFQLEQVRLLVLLGLDSPDPREEESLFLVDSLDLPLDRVALAPVLARYPAWRYDAALQDLRLRSAELSRQEELLSSRAPSLNLSTSWNSTLDSPRTDSLRVGFSLSMPLDGWVTGSARAERIARADLQLRQDRIDRDDRYRQYQVRIQELVTQVNNAVEQTEIALLQVDIAEQFYALTEEGFLRGTVERLELDRARRDLLDARISVATGRYHHALAVTDLAQVVGEENPRSLLQEIRE</sequence>
<evidence type="ECO:0000313" key="10">
    <source>
        <dbReference type="Proteomes" id="UP000237350"/>
    </source>
</evidence>
<dbReference type="GO" id="GO:0015562">
    <property type="term" value="F:efflux transmembrane transporter activity"/>
    <property type="evidence" value="ECO:0007669"/>
    <property type="project" value="InterPro"/>
</dbReference>
<evidence type="ECO:0000256" key="5">
    <source>
        <dbReference type="ARBA" id="ARBA00022692"/>
    </source>
</evidence>
<dbReference type="SUPFAM" id="SSF56954">
    <property type="entry name" value="Outer membrane efflux proteins (OEP)"/>
    <property type="match status" value="1"/>
</dbReference>